<evidence type="ECO:0000256" key="1">
    <source>
        <dbReference type="SAM" id="MobiDB-lite"/>
    </source>
</evidence>
<evidence type="ECO:0000313" key="3">
    <source>
        <dbReference type="Proteomes" id="UP000828251"/>
    </source>
</evidence>
<accession>A0A9D3WI21</accession>
<evidence type="ECO:0000313" key="2">
    <source>
        <dbReference type="EMBL" id="KAH1129624.1"/>
    </source>
</evidence>
<proteinExistence type="predicted"/>
<dbReference type="AlphaFoldDB" id="A0A9D3WI21"/>
<name>A0A9D3WI21_9ROSI</name>
<gene>
    <name evidence="2" type="ORF">J1N35_001002</name>
</gene>
<protein>
    <submittedName>
        <fullName evidence="2">Uncharacterized protein</fullName>
    </submittedName>
</protein>
<keyword evidence="3" id="KW-1185">Reference proteome</keyword>
<dbReference type="EMBL" id="JAIQCV010000001">
    <property type="protein sequence ID" value="KAH1129624.1"/>
    <property type="molecule type" value="Genomic_DNA"/>
</dbReference>
<feature type="region of interest" description="Disordered" evidence="1">
    <location>
        <begin position="25"/>
        <end position="50"/>
    </location>
</feature>
<comment type="caution">
    <text evidence="2">The sequence shown here is derived from an EMBL/GenBank/DDBJ whole genome shotgun (WGS) entry which is preliminary data.</text>
</comment>
<organism evidence="2 3">
    <name type="scientific">Gossypium stocksii</name>
    <dbReference type="NCBI Taxonomy" id="47602"/>
    <lineage>
        <taxon>Eukaryota</taxon>
        <taxon>Viridiplantae</taxon>
        <taxon>Streptophyta</taxon>
        <taxon>Embryophyta</taxon>
        <taxon>Tracheophyta</taxon>
        <taxon>Spermatophyta</taxon>
        <taxon>Magnoliopsida</taxon>
        <taxon>eudicotyledons</taxon>
        <taxon>Gunneridae</taxon>
        <taxon>Pentapetalae</taxon>
        <taxon>rosids</taxon>
        <taxon>malvids</taxon>
        <taxon>Malvales</taxon>
        <taxon>Malvaceae</taxon>
        <taxon>Malvoideae</taxon>
        <taxon>Gossypium</taxon>
    </lineage>
</organism>
<reference evidence="2 3" key="1">
    <citation type="journal article" date="2021" name="Plant Biotechnol. J.">
        <title>Multi-omics assisted identification of the key and species-specific regulatory components of drought-tolerant mechanisms in Gossypium stocksii.</title>
        <authorList>
            <person name="Yu D."/>
            <person name="Ke L."/>
            <person name="Zhang D."/>
            <person name="Wu Y."/>
            <person name="Sun Y."/>
            <person name="Mei J."/>
            <person name="Sun J."/>
            <person name="Sun Y."/>
        </authorList>
    </citation>
    <scope>NUCLEOTIDE SEQUENCE [LARGE SCALE GENOMIC DNA]</scope>
    <source>
        <strain evidence="3">cv. E1</strain>
        <tissue evidence="2">Leaf</tissue>
    </source>
</reference>
<dbReference type="Proteomes" id="UP000828251">
    <property type="component" value="Unassembled WGS sequence"/>
</dbReference>
<sequence>MHEMSVVGKGTRVIEFSKIKETLEKERELEETTEKDDSEQEQVRNVSTNQHISEDSINKFQLHYLPDESLTQFMIGKTNTTQNNNNRARIIWYQSLRNASIRIMNKRVCDLEKFFSSRWPNLTTNDLQEGGYDANPVASCYNILDIIESSLRSRGLSEK</sequence>